<protein>
    <submittedName>
        <fullName evidence="1">Uncharacterized protein</fullName>
    </submittedName>
</protein>
<evidence type="ECO:0000313" key="1">
    <source>
        <dbReference type="EMBL" id="KAG2110897.1"/>
    </source>
</evidence>
<evidence type="ECO:0000313" key="2">
    <source>
        <dbReference type="Proteomes" id="UP000823399"/>
    </source>
</evidence>
<dbReference type="EMBL" id="JABBWM010000019">
    <property type="protein sequence ID" value="KAG2110897.1"/>
    <property type="molecule type" value="Genomic_DNA"/>
</dbReference>
<dbReference type="AlphaFoldDB" id="A0A9P7JVL1"/>
<keyword evidence="2" id="KW-1185">Reference proteome</keyword>
<organism evidence="1 2">
    <name type="scientific">Suillus discolor</name>
    <dbReference type="NCBI Taxonomy" id="1912936"/>
    <lineage>
        <taxon>Eukaryota</taxon>
        <taxon>Fungi</taxon>
        <taxon>Dikarya</taxon>
        <taxon>Basidiomycota</taxon>
        <taxon>Agaricomycotina</taxon>
        <taxon>Agaricomycetes</taxon>
        <taxon>Agaricomycetidae</taxon>
        <taxon>Boletales</taxon>
        <taxon>Suillineae</taxon>
        <taxon>Suillaceae</taxon>
        <taxon>Suillus</taxon>
    </lineage>
</organism>
<gene>
    <name evidence="1" type="ORF">F5147DRAFT_772165</name>
</gene>
<proteinExistence type="predicted"/>
<name>A0A9P7JVL1_9AGAM</name>
<dbReference type="Proteomes" id="UP000823399">
    <property type="component" value="Unassembled WGS sequence"/>
</dbReference>
<dbReference type="RefSeq" id="XP_041294371.1">
    <property type="nucleotide sequence ID" value="XM_041441328.1"/>
</dbReference>
<comment type="caution">
    <text evidence="1">The sequence shown here is derived from an EMBL/GenBank/DDBJ whole genome shotgun (WGS) entry which is preliminary data.</text>
</comment>
<dbReference type="GeneID" id="64703587"/>
<reference evidence="1" key="1">
    <citation type="journal article" date="2020" name="New Phytol.">
        <title>Comparative genomics reveals dynamic genome evolution in host specialist ectomycorrhizal fungi.</title>
        <authorList>
            <person name="Lofgren L.A."/>
            <person name="Nguyen N.H."/>
            <person name="Vilgalys R."/>
            <person name="Ruytinx J."/>
            <person name="Liao H.L."/>
            <person name="Branco S."/>
            <person name="Kuo A."/>
            <person name="LaButti K."/>
            <person name="Lipzen A."/>
            <person name="Andreopoulos W."/>
            <person name="Pangilinan J."/>
            <person name="Riley R."/>
            <person name="Hundley H."/>
            <person name="Na H."/>
            <person name="Barry K."/>
            <person name="Grigoriev I.V."/>
            <person name="Stajich J.E."/>
            <person name="Kennedy P.G."/>
        </authorList>
    </citation>
    <scope>NUCLEOTIDE SEQUENCE</scope>
    <source>
        <strain evidence="1">FC423</strain>
    </source>
</reference>
<accession>A0A9P7JVL1</accession>
<sequence length="417" mass="46225">MAAIFGSSTGSSPYYYTRARKAEVKTKEDTKMASKPSTTTAWLKYNSTSKSKVQSLGPTSKPALSNQADIVTTSCKPKEAEHLTTESLVNSLNNVIVSIGKCADTIIDALQHIQVEPMCFSNVSFHEFVTMLDSISGNDTHFLKANEISSAISSEPHSLSFMRSLLMVNVIPGCIYSEDIFTIPNMQLTLTPTTSEAAETEVLWYMETIFSQSKCVALKKIEKVLVTHCKIICILFILISEQTHYETPSEDSPTYSQALADKSLCPYTSFSPHRDGDKLFDPVKAMGHDWINVSKVEYFVWLKEDDNVININDPHMAYGVASTSTTMSTLVKNNNTKARVMGDGDASPEPELMMDVKIHDSDIRHFAQLGFALPVKALTKQHGFHGDAIQNVYMQLNGYAEAIEVIKEMRDAAEELL</sequence>
<dbReference type="OrthoDB" id="2683605at2759"/>